<protein>
    <submittedName>
        <fullName evidence="2">LysR family transcriptional regulator</fullName>
    </submittedName>
</protein>
<dbReference type="SUPFAM" id="SSF46785">
    <property type="entry name" value="Winged helix' DNA-binding domain"/>
    <property type="match status" value="1"/>
</dbReference>
<dbReference type="EMBL" id="JAEUXJ010000001">
    <property type="protein sequence ID" value="MBL6453752.1"/>
    <property type="molecule type" value="Genomic_DNA"/>
</dbReference>
<dbReference type="InterPro" id="IPR036388">
    <property type="entry name" value="WH-like_DNA-bd_sf"/>
</dbReference>
<gene>
    <name evidence="2" type="ORF">JMJ55_00370</name>
</gene>
<dbReference type="Pfam" id="PF00126">
    <property type="entry name" value="HTH_1"/>
    <property type="match status" value="1"/>
</dbReference>
<comment type="caution">
    <text evidence="2">The sequence shown here is derived from an EMBL/GenBank/DDBJ whole genome shotgun (WGS) entry which is preliminary data.</text>
</comment>
<accession>A0ABS1UW99</accession>
<evidence type="ECO:0000313" key="3">
    <source>
        <dbReference type="Proteomes" id="UP000606490"/>
    </source>
</evidence>
<keyword evidence="3" id="KW-1185">Reference proteome</keyword>
<dbReference type="InterPro" id="IPR000847">
    <property type="entry name" value="LysR_HTH_N"/>
</dbReference>
<dbReference type="InterPro" id="IPR051815">
    <property type="entry name" value="Molybdate_resp_trans_reg"/>
</dbReference>
<reference evidence="2 3" key="1">
    <citation type="submission" date="2021-01" db="EMBL/GenBank/DDBJ databases">
        <title>Belnapia mucosa sp. nov. and Belnapia arida sp. nov., isolated from the Tabernas Desert (Almeria, Spain).</title>
        <authorList>
            <person name="Molina-Menor E."/>
            <person name="Vidal-Verdu A."/>
            <person name="Calonge A."/>
            <person name="Satari L."/>
            <person name="Pereto Magraner J."/>
            <person name="Porcar Miralles M."/>
        </authorList>
    </citation>
    <scope>NUCLEOTIDE SEQUENCE [LARGE SCALE GENOMIC DNA]</scope>
    <source>
        <strain evidence="2 3">T6</strain>
    </source>
</reference>
<organism evidence="2 3">
    <name type="scientific">Belnapia mucosa</name>
    <dbReference type="NCBI Taxonomy" id="2804532"/>
    <lineage>
        <taxon>Bacteria</taxon>
        <taxon>Pseudomonadati</taxon>
        <taxon>Pseudomonadota</taxon>
        <taxon>Alphaproteobacteria</taxon>
        <taxon>Acetobacterales</taxon>
        <taxon>Roseomonadaceae</taxon>
        <taxon>Belnapia</taxon>
    </lineage>
</organism>
<sequence length="111" mass="11206">MDEPQTLPLRVSIRLDLPGGGRVGPGKIALLEAIAEAGSIAAAARALGMSYPRAWGLVEALDAALGTPAVTRAPGGQRGGGAALTEAGRALIARYRAVEAAAQRQAGRLPL</sequence>
<dbReference type="InterPro" id="IPR036390">
    <property type="entry name" value="WH_DNA-bd_sf"/>
</dbReference>
<dbReference type="PANTHER" id="PTHR30432:SF1">
    <property type="entry name" value="DNA-BINDING TRANSCRIPTIONAL DUAL REGULATOR MODE"/>
    <property type="match status" value="1"/>
</dbReference>
<evidence type="ECO:0000259" key="1">
    <source>
        <dbReference type="Pfam" id="PF00126"/>
    </source>
</evidence>
<dbReference type="Gene3D" id="1.10.10.10">
    <property type="entry name" value="Winged helix-like DNA-binding domain superfamily/Winged helix DNA-binding domain"/>
    <property type="match status" value="1"/>
</dbReference>
<name>A0ABS1UW99_9PROT</name>
<evidence type="ECO:0000313" key="2">
    <source>
        <dbReference type="EMBL" id="MBL6453752.1"/>
    </source>
</evidence>
<dbReference type="Proteomes" id="UP000606490">
    <property type="component" value="Unassembled WGS sequence"/>
</dbReference>
<feature type="domain" description="HTH lysR-type" evidence="1">
    <location>
        <begin position="28"/>
        <end position="89"/>
    </location>
</feature>
<dbReference type="RefSeq" id="WP_202823505.1">
    <property type="nucleotide sequence ID" value="NZ_JAEUXJ010000001.1"/>
</dbReference>
<dbReference type="PANTHER" id="PTHR30432">
    <property type="entry name" value="TRANSCRIPTIONAL REGULATOR MODE"/>
    <property type="match status" value="1"/>
</dbReference>
<proteinExistence type="predicted"/>